<proteinExistence type="inferred from homology"/>
<dbReference type="InterPro" id="IPR043133">
    <property type="entry name" value="GTP-CH-I_C/QueF"/>
</dbReference>
<dbReference type="NCBIfam" id="TIGR00063">
    <property type="entry name" value="folE"/>
    <property type="match status" value="1"/>
</dbReference>
<evidence type="ECO:0000256" key="2">
    <source>
        <dbReference type="ARBA" id="ARBA00005080"/>
    </source>
</evidence>
<feature type="binding site" evidence="8">
    <location>
        <position position="148"/>
    </location>
    <ligand>
        <name>Zn(2+)</name>
        <dbReference type="ChEBI" id="CHEBI:29105"/>
    </ligand>
</feature>
<evidence type="ECO:0000256" key="7">
    <source>
        <dbReference type="ARBA" id="ARBA00022801"/>
    </source>
</evidence>
<sequence length="185" mass="20826">MNLEQQLKIFFGTLCSHIGENPAREGLVHTPKRLAQSLTDILNGYGKSPKDALGEVFEDGVCDEMIVLKKLSFYSMCEHHLLPFFGTLSIGYIPQNKLVGISGLARLAEVFTHRLQIQERLTAEIADSLTQELQPKGVMVVCEARHLCLEMRGKQQQSHIITSALRGLFKKDSKTRAEFMQLIKQ</sequence>
<evidence type="ECO:0000256" key="6">
    <source>
        <dbReference type="ARBA" id="ARBA00022741"/>
    </source>
</evidence>
<organism evidence="10 11">
    <name type="scientific">Helicobacter mastomyrinus</name>
    <dbReference type="NCBI Taxonomy" id="287948"/>
    <lineage>
        <taxon>Bacteria</taxon>
        <taxon>Pseudomonadati</taxon>
        <taxon>Campylobacterota</taxon>
        <taxon>Epsilonproteobacteria</taxon>
        <taxon>Campylobacterales</taxon>
        <taxon>Helicobacteraceae</taxon>
        <taxon>Helicobacter</taxon>
    </lineage>
</organism>
<evidence type="ECO:0000256" key="4">
    <source>
        <dbReference type="ARBA" id="ARBA00022563"/>
    </source>
</evidence>
<evidence type="ECO:0000256" key="3">
    <source>
        <dbReference type="ARBA" id="ARBA00008085"/>
    </source>
</evidence>
<comment type="similarity">
    <text evidence="3 8">Belongs to the GTP cyclohydrolase I family.</text>
</comment>
<feature type="domain" description="GTP cyclohydrolase I" evidence="9">
    <location>
        <begin position="14"/>
        <end position="183"/>
    </location>
</feature>
<keyword evidence="5 8" id="KW-0479">Metal-binding</keyword>
<dbReference type="Proteomes" id="UP001434737">
    <property type="component" value="Chromosome"/>
</dbReference>
<keyword evidence="6 8" id="KW-0547">Nucleotide-binding</keyword>
<evidence type="ECO:0000256" key="1">
    <source>
        <dbReference type="ARBA" id="ARBA00001052"/>
    </source>
</evidence>
<feature type="binding site" evidence="8">
    <location>
        <position position="77"/>
    </location>
    <ligand>
        <name>Zn(2+)</name>
        <dbReference type="ChEBI" id="CHEBI:29105"/>
    </ligand>
</feature>
<keyword evidence="8" id="KW-0342">GTP-binding</keyword>
<comment type="pathway">
    <text evidence="2 8">Cofactor biosynthesis; 7,8-dihydroneopterin triphosphate biosynthesis; 7,8-dihydroneopterin triphosphate from GTP: step 1/1.</text>
</comment>
<dbReference type="PANTHER" id="PTHR11109:SF7">
    <property type="entry name" value="GTP CYCLOHYDROLASE 1"/>
    <property type="match status" value="1"/>
</dbReference>
<protein>
    <recommendedName>
        <fullName evidence="8">GTP cyclohydrolase 1</fullName>
        <ecNumber evidence="8">3.5.4.16</ecNumber>
    </recommendedName>
    <alternativeName>
        <fullName evidence="8">GTP cyclohydrolase I</fullName>
        <shortName evidence="8">GTP-CH-I</shortName>
    </alternativeName>
</protein>
<keyword evidence="4 8" id="KW-0554">One-carbon metabolism</keyword>
<evidence type="ECO:0000256" key="5">
    <source>
        <dbReference type="ARBA" id="ARBA00022723"/>
    </source>
</evidence>
<dbReference type="Gene3D" id="3.30.1130.10">
    <property type="match status" value="1"/>
</dbReference>
<dbReference type="Pfam" id="PF01227">
    <property type="entry name" value="GTP_cyclohydroI"/>
    <property type="match status" value="1"/>
</dbReference>
<comment type="catalytic activity">
    <reaction evidence="1 8">
        <text>GTP + H2O = 7,8-dihydroneopterin 3'-triphosphate + formate + H(+)</text>
        <dbReference type="Rhea" id="RHEA:17473"/>
        <dbReference type="ChEBI" id="CHEBI:15377"/>
        <dbReference type="ChEBI" id="CHEBI:15378"/>
        <dbReference type="ChEBI" id="CHEBI:15740"/>
        <dbReference type="ChEBI" id="CHEBI:37565"/>
        <dbReference type="ChEBI" id="CHEBI:58462"/>
        <dbReference type="EC" id="3.5.4.16"/>
    </reaction>
</comment>
<evidence type="ECO:0000313" key="10">
    <source>
        <dbReference type="EMBL" id="XAM18106.1"/>
    </source>
</evidence>
<evidence type="ECO:0000256" key="8">
    <source>
        <dbReference type="HAMAP-Rule" id="MF_00223"/>
    </source>
</evidence>
<dbReference type="GO" id="GO:0003934">
    <property type="term" value="F:GTP cyclohydrolase I activity"/>
    <property type="evidence" value="ECO:0007669"/>
    <property type="project" value="UniProtKB-EC"/>
</dbReference>
<keyword evidence="7 8" id="KW-0378">Hydrolase</keyword>
<accession>A0ABZ3F4Q5</accession>
<dbReference type="PANTHER" id="PTHR11109">
    <property type="entry name" value="GTP CYCLOHYDROLASE I"/>
    <property type="match status" value="1"/>
</dbReference>
<keyword evidence="11" id="KW-1185">Reference proteome</keyword>
<evidence type="ECO:0000313" key="11">
    <source>
        <dbReference type="Proteomes" id="UP001434737"/>
    </source>
</evidence>
<dbReference type="NCBIfam" id="NF006825">
    <property type="entry name" value="PRK09347.1-2"/>
    <property type="match status" value="1"/>
</dbReference>
<dbReference type="InterPro" id="IPR043134">
    <property type="entry name" value="GTP-CH-I_N"/>
</dbReference>
<evidence type="ECO:0000259" key="9">
    <source>
        <dbReference type="Pfam" id="PF01227"/>
    </source>
</evidence>
<dbReference type="InterPro" id="IPR001474">
    <property type="entry name" value="GTP_CycHdrlase_I"/>
</dbReference>
<dbReference type="NCBIfam" id="NF006826">
    <property type="entry name" value="PRK09347.1-3"/>
    <property type="match status" value="1"/>
</dbReference>
<dbReference type="InterPro" id="IPR020602">
    <property type="entry name" value="GTP_CycHdrlase_I_dom"/>
</dbReference>
<dbReference type="EMBL" id="CP145316">
    <property type="protein sequence ID" value="XAM18106.1"/>
    <property type="molecule type" value="Genomic_DNA"/>
</dbReference>
<name>A0ABZ3F4Q5_9HELI</name>
<dbReference type="SUPFAM" id="SSF55620">
    <property type="entry name" value="Tetrahydrobiopterin biosynthesis enzymes-like"/>
    <property type="match status" value="1"/>
</dbReference>
<keyword evidence="8" id="KW-0862">Zinc</keyword>
<gene>
    <name evidence="8 10" type="primary">folE</name>
    <name evidence="10" type="ORF">V3I05_10555</name>
</gene>
<dbReference type="RefSeq" id="WP_300451762.1">
    <property type="nucleotide sequence ID" value="NZ_CP145316.1"/>
</dbReference>
<dbReference type="HAMAP" id="MF_00223">
    <property type="entry name" value="FolE"/>
    <property type="match status" value="1"/>
</dbReference>
<comment type="subunit">
    <text evidence="8">Homopolymer.</text>
</comment>
<dbReference type="PROSITE" id="PS00859">
    <property type="entry name" value="GTP_CYCLOHYDROL_1_1"/>
    <property type="match status" value="1"/>
</dbReference>
<dbReference type="EC" id="3.5.4.16" evidence="8"/>
<dbReference type="InterPro" id="IPR018234">
    <property type="entry name" value="GTP_CycHdrlase_I_CS"/>
</dbReference>
<dbReference type="Gene3D" id="1.10.286.10">
    <property type="match status" value="1"/>
</dbReference>
<feature type="binding site" evidence="8">
    <location>
        <position position="80"/>
    </location>
    <ligand>
        <name>Zn(2+)</name>
        <dbReference type="ChEBI" id="CHEBI:29105"/>
    </ligand>
</feature>
<reference evidence="10 11" key="1">
    <citation type="submission" date="2024-02" db="EMBL/GenBank/DDBJ databases">
        <title>Genome and pathogenicity analysis of Helicobacter mastomyrinus isolated from mice.</title>
        <authorList>
            <person name="Zhu L."/>
        </authorList>
    </citation>
    <scope>NUCLEOTIDE SEQUENCE [LARGE SCALE GENOMIC DNA]</scope>
    <source>
        <strain evidence="10 11">Hm-17</strain>
    </source>
</reference>